<evidence type="ECO:0000256" key="8">
    <source>
        <dbReference type="ARBA" id="ARBA00022679"/>
    </source>
</evidence>
<evidence type="ECO:0000256" key="14">
    <source>
        <dbReference type="ARBA" id="ARBA00038036"/>
    </source>
</evidence>
<dbReference type="AlphaFoldDB" id="A0A1I5DPX6"/>
<evidence type="ECO:0000256" key="6">
    <source>
        <dbReference type="ARBA" id="ARBA00012102"/>
    </source>
</evidence>
<evidence type="ECO:0000256" key="7">
    <source>
        <dbReference type="ARBA" id="ARBA00022490"/>
    </source>
</evidence>
<dbReference type="GO" id="GO:0005524">
    <property type="term" value="F:ATP binding"/>
    <property type="evidence" value="ECO:0007669"/>
    <property type="project" value="UniProtKB-UniRule"/>
</dbReference>
<dbReference type="UniPathway" id="UPA00241">
    <property type="reaction ID" value="UER00352"/>
</dbReference>
<dbReference type="PANTHER" id="PTHR34265:SF1">
    <property type="entry name" value="TYPE III PANTOTHENATE KINASE"/>
    <property type="match status" value="1"/>
</dbReference>
<keyword evidence="10 16" id="KW-0418">Kinase</keyword>
<keyword evidence="9 16" id="KW-0547">Nucleotide-binding</keyword>
<feature type="binding site" evidence="16">
    <location>
        <begin position="94"/>
        <end position="97"/>
    </location>
    <ligand>
        <name>substrate</name>
    </ligand>
</feature>
<dbReference type="EMBL" id="FOVE01000027">
    <property type="protein sequence ID" value="SFO01332.1"/>
    <property type="molecule type" value="Genomic_DNA"/>
</dbReference>
<comment type="pathway">
    <text evidence="4 16">Cofactor biosynthesis; coenzyme A biosynthesis; CoA from (R)-pantothenate: step 1/5.</text>
</comment>
<dbReference type="EC" id="2.7.1.33" evidence="6 16"/>
<dbReference type="GO" id="GO:0004594">
    <property type="term" value="F:pantothenate kinase activity"/>
    <property type="evidence" value="ECO:0007669"/>
    <property type="project" value="UniProtKB-UniRule"/>
</dbReference>
<organism evidence="17 18">
    <name type="scientific">Formivibrio citricus</name>
    <dbReference type="NCBI Taxonomy" id="83765"/>
    <lineage>
        <taxon>Bacteria</taxon>
        <taxon>Pseudomonadati</taxon>
        <taxon>Pseudomonadota</taxon>
        <taxon>Betaproteobacteria</taxon>
        <taxon>Neisseriales</taxon>
        <taxon>Chitinibacteraceae</taxon>
        <taxon>Formivibrio</taxon>
    </lineage>
</organism>
<dbReference type="GO" id="GO:0015937">
    <property type="term" value="P:coenzyme A biosynthetic process"/>
    <property type="evidence" value="ECO:0007669"/>
    <property type="project" value="UniProtKB-UniRule"/>
</dbReference>
<evidence type="ECO:0000256" key="10">
    <source>
        <dbReference type="ARBA" id="ARBA00022777"/>
    </source>
</evidence>
<evidence type="ECO:0000256" key="1">
    <source>
        <dbReference type="ARBA" id="ARBA00001206"/>
    </source>
</evidence>
<name>A0A1I5DPX6_9NEIS</name>
<sequence length="242" mass="25421">MNLLLDLGNTRIKWAQERDGKLSLTGASNLNGLAQAWQTLPRPDGVMGCSVVSADVQVMVEERARQSWGLPVKWLRPCPEALGVRNHYDASRLGPDRWAAVLGARSLFPGKALVVVSAGTAQVVDVLTAAGDFLGGSIQPGYQLMKAALAGGTARLPLAIGCHVAFPVSTDDAIETGCLNALSGAVEIMRQRLQAVGQREVHVVLTGGDASRIVPLLEGEVSLVDHLPLYGLAALAANGAFQ</sequence>
<keyword evidence="13 16" id="KW-0173">Coenzyme A biosynthesis</keyword>
<feature type="binding site" evidence="16">
    <location>
        <position position="120"/>
    </location>
    <ligand>
        <name>ATP</name>
        <dbReference type="ChEBI" id="CHEBI:30616"/>
    </ligand>
</feature>
<keyword evidence="8 16" id="KW-0808">Transferase</keyword>
<evidence type="ECO:0000256" key="15">
    <source>
        <dbReference type="ARBA" id="ARBA00040883"/>
    </source>
</evidence>
<gene>
    <name evidence="16" type="primary">coaX</name>
    <name evidence="17" type="ORF">SAMN05660284_02720</name>
</gene>
<dbReference type="NCBIfam" id="TIGR00671">
    <property type="entry name" value="baf"/>
    <property type="match status" value="1"/>
</dbReference>
<dbReference type="InterPro" id="IPR043129">
    <property type="entry name" value="ATPase_NBD"/>
</dbReference>
<comment type="subunit">
    <text evidence="5 16">Homodimer.</text>
</comment>
<evidence type="ECO:0000256" key="16">
    <source>
        <dbReference type="HAMAP-Rule" id="MF_01274"/>
    </source>
</evidence>
<evidence type="ECO:0000256" key="13">
    <source>
        <dbReference type="ARBA" id="ARBA00022993"/>
    </source>
</evidence>
<evidence type="ECO:0000256" key="5">
    <source>
        <dbReference type="ARBA" id="ARBA00011738"/>
    </source>
</evidence>
<dbReference type="PANTHER" id="PTHR34265">
    <property type="entry name" value="TYPE III PANTOTHENATE KINASE"/>
    <property type="match status" value="1"/>
</dbReference>
<dbReference type="HAMAP" id="MF_01274">
    <property type="entry name" value="Pantothen_kinase_3"/>
    <property type="match status" value="1"/>
</dbReference>
<evidence type="ECO:0000256" key="9">
    <source>
        <dbReference type="ARBA" id="ARBA00022741"/>
    </source>
</evidence>
<comment type="catalytic activity">
    <reaction evidence="1 16">
        <text>(R)-pantothenate + ATP = (R)-4'-phosphopantothenate + ADP + H(+)</text>
        <dbReference type="Rhea" id="RHEA:16373"/>
        <dbReference type="ChEBI" id="CHEBI:10986"/>
        <dbReference type="ChEBI" id="CHEBI:15378"/>
        <dbReference type="ChEBI" id="CHEBI:29032"/>
        <dbReference type="ChEBI" id="CHEBI:30616"/>
        <dbReference type="ChEBI" id="CHEBI:456216"/>
        <dbReference type="EC" id="2.7.1.33"/>
    </reaction>
</comment>
<feature type="active site" description="Proton acceptor" evidence="16">
    <location>
        <position position="96"/>
    </location>
</feature>
<dbReference type="GO" id="GO:0005737">
    <property type="term" value="C:cytoplasm"/>
    <property type="evidence" value="ECO:0007669"/>
    <property type="project" value="UniProtKB-SubCell"/>
</dbReference>
<comment type="caution">
    <text evidence="16">Lacks conserved residue(s) required for the propagation of feature annotation.</text>
</comment>
<evidence type="ECO:0000313" key="18">
    <source>
        <dbReference type="Proteomes" id="UP000242869"/>
    </source>
</evidence>
<dbReference type="Proteomes" id="UP000242869">
    <property type="component" value="Unassembled WGS sequence"/>
</dbReference>
<keyword evidence="12 16" id="KW-0630">Potassium</keyword>
<reference evidence="18" key="1">
    <citation type="submission" date="2016-10" db="EMBL/GenBank/DDBJ databases">
        <authorList>
            <person name="Varghese N."/>
            <person name="Submissions S."/>
        </authorList>
    </citation>
    <scope>NUCLEOTIDE SEQUENCE [LARGE SCALE GENOMIC DNA]</scope>
    <source>
        <strain evidence="18">DSM 6150</strain>
    </source>
</reference>
<keyword evidence="7 16" id="KW-0963">Cytoplasm</keyword>
<dbReference type="Gene3D" id="3.30.420.40">
    <property type="match status" value="2"/>
</dbReference>
<feature type="binding site" evidence="16">
    <location>
        <begin position="6"/>
        <end position="13"/>
    </location>
    <ligand>
        <name>ATP</name>
        <dbReference type="ChEBI" id="CHEBI:30616"/>
    </ligand>
</feature>
<protein>
    <recommendedName>
        <fullName evidence="15 16">Type III pantothenate kinase</fullName>
        <ecNumber evidence="6 16">2.7.1.33</ecNumber>
    </recommendedName>
    <alternativeName>
        <fullName evidence="16">PanK-III</fullName>
    </alternativeName>
    <alternativeName>
        <fullName evidence="16">Pantothenic acid kinase</fullName>
    </alternativeName>
</protein>
<evidence type="ECO:0000256" key="4">
    <source>
        <dbReference type="ARBA" id="ARBA00005225"/>
    </source>
</evidence>
<comment type="cofactor">
    <cofactor evidence="2">
        <name>K(+)</name>
        <dbReference type="ChEBI" id="CHEBI:29103"/>
    </cofactor>
</comment>
<feature type="binding site" evidence="16">
    <location>
        <position position="88"/>
    </location>
    <ligand>
        <name>substrate</name>
    </ligand>
</feature>
<proteinExistence type="inferred from homology"/>
<dbReference type="Pfam" id="PF03309">
    <property type="entry name" value="Pan_kinase"/>
    <property type="match status" value="1"/>
</dbReference>
<dbReference type="CDD" id="cd24015">
    <property type="entry name" value="ASKHA_NBD_PanK-III"/>
    <property type="match status" value="1"/>
</dbReference>
<dbReference type="SUPFAM" id="SSF53067">
    <property type="entry name" value="Actin-like ATPase domain"/>
    <property type="match status" value="2"/>
</dbReference>
<accession>A0A1I5DPX6</accession>
<evidence type="ECO:0000256" key="3">
    <source>
        <dbReference type="ARBA" id="ARBA00004496"/>
    </source>
</evidence>
<evidence type="ECO:0000313" key="17">
    <source>
        <dbReference type="EMBL" id="SFO01332.1"/>
    </source>
</evidence>
<dbReference type="STRING" id="83765.SAMN05660284_02720"/>
<evidence type="ECO:0000256" key="11">
    <source>
        <dbReference type="ARBA" id="ARBA00022840"/>
    </source>
</evidence>
<keyword evidence="11 16" id="KW-0067">ATP-binding</keyword>
<comment type="subcellular location">
    <subcellularLocation>
        <location evidence="3 16">Cytoplasm</location>
    </subcellularLocation>
</comment>
<evidence type="ECO:0000256" key="2">
    <source>
        <dbReference type="ARBA" id="ARBA00001958"/>
    </source>
</evidence>
<keyword evidence="18" id="KW-1185">Reference proteome</keyword>
<comment type="cofactor">
    <cofactor evidence="16">
        <name>NH4(+)</name>
        <dbReference type="ChEBI" id="CHEBI:28938"/>
    </cofactor>
    <cofactor evidence="16">
        <name>K(+)</name>
        <dbReference type="ChEBI" id="CHEBI:29103"/>
    </cofactor>
    <text evidence="16">A monovalent cation. Ammonium or potassium.</text>
</comment>
<feature type="binding site" evidence="16">
    <location>
        <position position="170"/>
    </location>
    <ligand>
        <name>substrate</name>
    </ligand>
</feature>
<dbReference type="InterPro" id="IPR004619">
    <property type="entry name" value="Type_III_PanK"/>
</dbReference>
<comment type="function">
    <text evidence="16">Catalyzes the phosphorylation of pantothenate (Pan), the first step in CoA biosynthesis.</text>
</comment>
<comment type="similarity">
    <text evidence="14 16">Belongs to the type III pantothenate kinase family.</text>
</comment>
<evidence type="ECO:0000256" key="12">
    <source>
        <dbReference type="ARBA" id="ARBA00022958"/>
    </source>
</evidence>
<dbReference type="RefSeq" id="WP_177187891.1">
    <property type="nucleotide sequence ID" value="NZ_FOVE01000027.1"/>
</dbReference>